<sequence>TVDITTESIIVETDYPTTETDDITTESVIVETDAPTTDAVVTSATNPTLPTTQAQTTVATSIVSDVLTAAATPLATTAQLYPHGYNEGDTKLRDGDDITSNAIRIPRGLFFGHRKYRNFYVSSNGLISFGRAYRNYW</sequence>
<gene>
    <name evidence="1" type="ORF">OFUS_LOCUS25969</name>
</gene>
<keyword evidence="2" id="KW-1185">Reference proteome</keyword>
<dbReference type="EMBL" id="CAIIXF020000012">
    <property type="protein sequence ID" value="CAH1802268.1"/>
    <property type="molecule type" value="Genomic_DNA"/>
</dbReference>
<dbReference type="AlphaFoldDB" id="A0A8J1XM16"/>
<dbReference type="OrthoDB" id="6162008at2759"/>
<organism evidence="1 2">
    <name type="scientific">Owenia fusiformis</name>
    <name type="common">Polychaete worm</name>
    <dbReference type="NCBI Taxonomy" id="6347"/>
    <lineage>
        <taxon>Eukaryota</taxon>
        <taxon>Metazoa</taxon>
        <taxon>Spiralia</taxon>
        <taxon>Lophotrochozoa</taxon>
        <taxon>Annelida</taxon>
        <taxon>Polychaeta</taxon>
        <taxon>Sedentaria</taxon>
        <taxon>Canalipalpata</taxon>
        <taxon>Sabellida</taxon>
        <taxon>Oweniida</taxon>
        <taxon>Oweniidae</taxon>
        <taxon>Owenia</taxon>
    </lineage>
</organism>
<name>A0A8J1XM16_OWEFU</name>
<feature type="non-terminal residue" evidence="1">
    <location>
        <position position="137"/>
    </location>
</feature>
<protein>
    <submittedName>
        <fullName evidence="1">Uncharacterized protein</fullName>
    </submittedName>
</protein>
<accession>A0A8J1XM16</accession>
<evidence type="ECO:0000313" key="2">
    <source>
        <dbReference type="Proteomes" id="UP000749559"/>
    </source>
</evidence>
<feature type="non-terminal residue" evidence="1">
    <location>
        <position position="1"/>
    </location>
</feature>
<comment type="caution">
    <text evidence="1">The sequence shown here is derived from an EMBL/GenBank/DDBJ whole genome shotgun (WGS) entry which is preliminary data.</text>
</comment>
<proteinExistence type="predicted"/>
<dbReference type="Proteomes" id="UP000749559">
    <property type="component" value="Unassembled WGS sequence"/>
</dbReference>
<reference evidence="1" key="1">
    <citation type="submission" date="2022-03" db="EMBL/GenBank/DDBJ databases">
        <authorList>
            <person name="Martin C."/>
        </authorList>
    </citation>
    <scope>NUCLEOTIDE SEQUENCE</scope>
</reference>
<evidence type="ECO:0000313" key="1">
    <source>
        <dbReference type="EMBL" id="CAH1802268.1"/>
    </source>
</evidence>